<keyword evidence="1" id="KW-0805">Transcription regulation</keyword>
<dbReference type="SUPFAM" id="SSF51206">
    <property type="entry name" value="cAMP-binding domain-like"/>
    <property type="match status" value="1"/>
</dbReference>
<keyword evidence="2" id="KW-0238">DNA-binding</keyword>
<proteinExistence type="predicted"/>
<evidence type="ECO:0000259" key="4">
    <source>
        <dbReference type="PROSITE" id="PS50042"/>
    </source>
</evidence>
<dbReference type="PANTHER" id="PTHR24567:SF75">
    <property type="entry name" value="FUMARATE AND NITRATE REDUCTION REGULATORY PROTEIN"/>
    <property type="match status" value="1"/>
</dbReference>
<organism evidence="6 7">
    <name type="scientific">Caldimonas aquatica</name>
    <dbReference type="NCBI Taxonomy" id="376175"/>
    <lineage>
        <taxon>Bacteria</taxon>
        <taxon>Pseudomonadati</taxon>
        <taxon>Pseudomonadota</taxon>
        <taxon>Betaproteobacteria</taxon>
        <taxon>Burkholderiales</taxon>
        <taxon>Sphaerotilaceae</taxon>
        <taxon>Caldimonas</taxon>
    </lineage>
</organism>
<evidence type="ECO:0000256" key="2">
    <source>
        <dbReference type="ARBA" id="ARBA00023125"/>
    </source>
</evidence>
<sequence length="285" mass="30657">MVCRTADRADSTTGAGPSVENAALEHRCSLSSLLRSFAGEAAAAAVLEDRYFPVRPVPGGAALVHEEGTFRHLFFVQSGTFKFARCDEEGYEQVLGFAVRGDMIGMDGIANGRYTTSVIALEDSRAAVVAFSELRGLEADVPAMQGFLHRCASREVRRGLDALQLVCAVGADVRLARFLLQMSERNALIGHSGRRFVLRMSRRDIASYLGLAHETVSRAFTALAQGGYLTVSQRAIEIVDIEGLQSFQRLTRRTAELDAPRPLPGMATDAADFASPSALGDCAVA</sequence>
<dbReference type="InterPro" id="IPR050397">
    <property type="entry name" value="Env_Response_Regulators"/>
</dbReference>
<dbReference type="Gene3D" id="2.60.120.10">
    <property type="entry name" value="Jelly Rolls"/>
    <property type="match status" value="1"/>
</dbReference>
<evidence type="ECO:0000256" key="3">
    <source>
        <dbReference type="ARBA" id="ARBA00023163"/>
    </source>
</evidence>
<dbReference type="InterPro" id="IPR000595">
    <property type="entry name" value="cNMP-bd_dom"/>
</dbReference>
<keyword evidence="7" id="KW-1185">Reference proteome</keyword>
<dbReference type="InterPro" id="IPR036388">
    <property type="entry name" value="WH-like_DNA-bd_sf"/>
</dbReference>
<feature type="domain" description="Cyclic nucleotide-binding" evidence="4">
    <location>
        <begin position="47"/>
        <end position="129"/>
    </location>
</feature>
<dbReference type="InterPro" id="IPR018335">
    <property type="entry name" value="Tscrpt_reg_HTH_Crp-type_CS"/>
</dbReference>
<dbReference type="EMBL" id="CP110257">
    <property type="protein sequence ID" value="UZD53570.1"/>
    <property type="molecule type" value="Genomic_DNA"/>
</dbReference>
<protein>
    <submittedName>
        <fullName evidence="6">Crp/Fnr family transcriptional regulator</fullName>
    </submittedName>
</protein>
<dbReference type="Pfam" id="PF00027">
    <property type="entry name" value="cNMP_binding"/>
    <property type="match status" value="1"/>
</dbReference>
<reference evidence="6" key="1">
    <citation type="submission" date="2022-10" db="EMBL/GenBank/DDBJ databases">
        <title>Complete genome sequence of Schlegelella aquatica LMG 23380.</title>
        <authorList>
            <person name="Musilova J."/>
            <person name="Kourilova X."/>
            <person name="Bezdicek M."/>
            <person name="Hermankova K."/>
            <person name="Obruca S."/>
            <person name="Sedlar K."/>
        </authorList>
    </citation>
    <scope>NUCLEOTIDE SEQUENCE</scope>
    <source>
        <strain evidence="6">LMG 23380</strain>
    </source>
</reference>
<dbReference type="PRINTS" id="PR00034">
    <property type="entry name" value="HTHCRP"/>
</dbReference>
<dbReference type="RefSeq" id="WP_264891153.1">
    <property type="nucleotide sequence ID" value="NZ_CP110257.1"/>
</dbReference>
<gene>
    <name evidence="6" type="ORF">OMP39_07570</name>
</gene>
<dbReference type="SUPFAM" id="SSF46785">
    <property type="entry name" value="Winged helix' DNA-binding domain"/>
    <property type="match status" value="1"/>
</dbReference>
<dbReference type="CDD" id="cd00092">
    <property type="entry name" value="HTH_CRP"/>
    <property type="match status" value="1"/>
</dbReference>
<dbReference type="SMART" id="SM00419">
    <property type="entry name" value="HTH_CRP"/>
    <property type="match status" value="1"/>
</dbReference>
<keyword evidence="3" id="KW-0804">Transcription</keyword>
<dbReference type="PROSITE" id="PS00042">
    <property type="entry name" value="HTH_CRP_1"/>
    <property type="match status" value="1"/>
</dbReference>
<accession>A0ABY6MQ96</accession>
<dbReference type="InterPro" id="IPR014710">
    <property type="entry name" value="RmlC-like_jellyroll"/>
</dbReference>
<feature type="domain" description="HTH crp-type" evidence="5">
    <location>
        <begin position="169"/>
        <end position="242"/>
    </location>
</feature>
<dbReference type="PROSITE" id="PS50042">
    <property type="entry name" value="CNMP_BINDING_3"/>
    <property type="match status" value="1"/>
</dbReference>
<dbReference type="PROSITE" id="PS51063">
    <property type="entry name" value="HTH_CRP_2"/>
    <property type="match status" value="1"/>
</dbReference>
<evidence type="ECO:0000313" key="7">
    <source>
        <dbReference type="Proteomes" id="UP001163266"/>
    </source>
</evidence>
<evidence type="ECO:0000259" key="5">
    <source>
        <dbReference type="PROSITE" id="PS51063"/>
    </source>
</evidence>
<dbReference type="InterPro" id="IPR036390">
    <property type="entry name" value="WH_DNA-bd_sf"/>
</dbReference>
<dbReference type="Pfam" id="PF13545">
    <property type="entry name" value="HTH_Crp_2"/>
    <property type="match status" value="1"/>
</dbReference>
<dbReference type="PANTHER" id="PTHR24567">
    <property type="entry name" value="CRP FAMILY TRANSCRIPTIONAL REGULATORY PROTEIN"/>
    <property type="match status" value="1"/>
</dbReference>
<evidence type="ECO:0000256" key="1">
    <source>
        <dbReference type="ARBA" id="ARBA00023015"/>
    </source>
</evidence>
<name>A0ABY6MQ96_9BURK</name>
<dbReference type="InterPro" id="IPR012318">
    <property type="entry name" value="HTH_CRP"/>
</dbReference>
<evidence type="ECO:0000313" key="6">
    <source>
        <dbReference type="EMBL" id="UZD53570.1"/>
    </source>
</evidence>
<dbReference type="CDD" id="cd00038">
    <property type="entry name" value="CAP_ED"/>
    <property type="match status" value="1"/>
</dbReference>
<dbReference type="Proteomes" id="UP001163266">
    <property type="component" value="Chromosome"/>
</dbReference>
<dbReference type="Gene3D" id="1.10.10.10">
    <property type="entry name" value="Winged helix-like DNA-binding domain superfamily/Winged helix DNA-binding domain"/>
    <property type="match status" value="1"/>
</dbReference>
<dbReference type="InterPro" id="IPR018490">
    <property type="entry name" value="cNMP-bd_dom_sf"/>
</dbReference>
<dbReference type="SMART" id="SM00100">
    <property type="entry name" value="cNMP"/>
    <property type="match status" value="1"/>
</dbReference>